<comment type="caution">
    <text evidence="1">The sequence shown here is derived from an EMBL/GenBank/DDBJ whole genome shotgun (WGS) entry which is preliminary data.</text>
</comment>
<reference evidence="1" key="1">
    <citation type="journal article" date="2020" name="mSystems">
        <title>Genome- and Community-Level Interaction Insights into Carbon Utilization and Element Cycling Functions of Hydrothermarchaeota in Hydrothermal Sediment.</title>
        <authorList>
            <person name="Zhou Z."/>
            <person name="Liu Y."/>
            <person name="Xu W."/>
            <person name="Pan J."/>
            <person name="Luo Z.H."/>
            <person name="Li M."/>
        </authorList>
    </citation>
    <scope>NUCLEOTIDE SEQUENCE [LARGE SCALE GENOMIC DNA]</scope>
    <source>
        <strain evidence="1">SpSt-1121</strain>
    </source>
</reference>
<protein>
    <recommendedName>
        <fullName evidence="2">Uroporphyrinogen decarboxylase (URO-D) domain-containing protein</fullName>
    </recommendedName>
</protein>
<proteinExistence type="predicted"/>
<dbReference type="EMBL" id="DRZI01000322">
    <property type="protein sequence ID" value="HHP82493.1"/>
    <property type="molecule type" value="Genomic_DNA"/>
</dbReference>
<name>A0A7C5TKS5_9CREN</name>
<evidence type="ECO:0000313" key="1">
    <source>
        <dbReference type="EMBL" id="HHP82493.1"/>
    </source>
</evidence>
<accession>A0A7C5TKS5</accession>
<dbReference type="InterPro" id="IPR038071">
    <property type="entry name" value="UROD/MetE-like_sf"/>
</dbReference>
<dbReference type="AlphaFoldDB" id="A0A7C5TKS5"/>
<gene>
    <name evidence="1" type="ORF">ENM84_07500</name>
</gene>
<sequence>MYNQFKGGWGFDYGVYRAWWEGELERPLIQIYVSREGFENEAWKLYSRWLWGFARDPFNLVNTIDAFIEWCRKSLFLIDAYPNLWINLGPGIVAGYLGAKVLFKEYGDGGGTVWFGASIDPSEARDWDSIEDMLGFNEDNFWWKVTIDATKAALEYSRGRFIVGFTDLGGVHDILASLRGTQNLVKDMYFNSKKVEEVSWRILDLWHIYYERLYSIIKQHQYGTSAWMGLWSPLRWYPIQCDFSAMLSPKLFQKFVLPILEEQCRRLDHIIYHLDGPGELPHIDYLLRIEKLNGIQWVPGAGMELQDKDCSSEYWLPLYRRILSHGKNLVVSVPCSRVLDAVEKIKSIGPLGRVAIQTSCSSEKFAKKLIEKLALRKAIEGET</sequence>
<dbReference type="Gene3D" id="3.20.20.210">
    <property type="match status" value="1"/>
</dbReference>
<evidence type="ECO:0008006" key="2">
    <source>
        <dbReference type="Google" id="ProtNLM"/>
    </source>
</evidence>
<organism evidence="1">
    <name type="scientific">Ignisphaera aggregans</name>
    <dbReference type="NCBI Taxonomy" id="334771"/>
    <lineage>
        <taxon>Archaea</taxon>
        <taxon>Thermoproteota</taxon>
        <taxon>Thermoprotei</taxon>
        <taxon>Desulfurococcales</taxon>
        <taxon>Desulfurococcaceae</taxon>
        <taxon>Ignisphaera</taxon>
    </lineage>
</organism>
<dbReference type="SUPFAM" id="SSF51726">
    <property type="entry name" value="UROD/MetE-like"/>
    <property type="match status" value="1"/>
</dbReference>